<organism evidence="2">
    <name type="scientific">viral metagenome</name>
    <dbReference type="NCBI Taxonomy" id="1070528"/>
    <lineage>
        <taxon>unclassified sequences</taxon>
        <taxon>metagenomes</taxon>
        <taxon>organismal metagenomes</taxon>
    </lineage>
</organism>
<keyword evidence="1" id="KW-0812">Transmembrane</keyword>
<dbReference type="EMBL" id="MT145121">
    <property type="protein sequence ID" value="QJI03807.1"/>
    <property type="molecule type" value="Genomic_DNA"/>
</dbReference>
<keyword evidence="1" id="KW-1133">Transmembrane helix</keyword>
<name>A0A6M3Y0S7_9ZZZZ</name>
<evidence type="ECO:0000256" key="1">
    <source>
        <dbReference type="SAM" id="Phobius"/>
    </source>
</evidence>
<evidence type="ECO:0000313" key="2">
    <source>
        <dbReference type="EMBL" id="QJI03807.1"/>
    </source>
</evidence>
<proteinExistence type="predicted"/>
<gene>
    <name evidence="2" type="ORF">TM448B05042_0003</name>
</gene>
<protein>
    <submittedName>
        <fullName evidence="2">Uncharacterized protein</fullName>
    </submittedName>
</protein>
<feature type="transmembrane region" description="Helical" evidence="1">
    <location>
        <begin position="7"/>
        <end position="24"/>
    </location>
</feature>
<reference evidence="2" key="1">
    <citation type="submission" date="2020-03" db="EMBL/GenBank/DDBJ databases">
        <title>The deep terrestrial virosphere.</title>
        <authorList>
            <person name="Holmfeldt K."/>
            <person name="Nilsson E."/>
            <person name="Simone D."/>
            <person name="Lopez-Fernandez M."/>
            <person name="Wu X."/>
            <person name="de Brujin I."/>
            <person name="Lundin D."/>
            <person name="Andersson A."/>
            <person name="Bertilsson S."/>
            <person name="Dopson M."/>
        </authorList>
    </citation>
    <scope>NUCLEOTIDE SEQUENCE</scope>
    <source>
        <strain evidence="2">TM448B05042</strain>
    </source>
</reference>
<keyword evidence="1" id="KW-0472">Membrane</keyword>
<feature type="transmembrane region" description="Helical" evidence="1">
    <location>
        <begin position="30"/>
        <end position="48"/>
    </location>
</feature>
<dbReference type="AlphaFoldDB" id="A0A6M3Y0S7"/>
<accession>A0A6M3Y0S7</accession>
<sequence>MSRLSTGDIIQLIGLVVIGVGTGIELALRAHLGFIVITVGSVCFAVGTKLKGR</sequence>